<dbReference type="RefSeq" id="WP_381082828.1">
    <property type="nucleotide sequence ID" value="NZ_JBHUDX010000042.1"/>
</dbReference>
<protein>
    <recommendedName>
        <fullName evidence="1">Heme exporter protein C</fullName>
    </recommendedName>
</protein>
<dbReference type="PRINTS" id="PR01386">
    <property type="entry name" value="CCMCBIOGNSIS"/>
</dbReference>
<dbReference type="InterPro" id="IPR003557">
    <property type="entry name" value="Cyt_c_biogenesis_CcmC"/>
</dbReference>
<evidence type="ECO:0000259" key="3">
    <source>
        <dbReference type="Pfam" id="PF01578"/>
    </source>
</evidence>
<feature type="transmembrane region" description="Helical" evidence="2">
    <location>
        <begin position="48"/>
        <end position="68"/>
    </location>
</feature>
<keyword evidence="2" id="KW-1133">Transmembrane helix</keyword>
<dbReference type="InterPro" id="IPR002541">
    <property type="entry name" value="Cyt_c_assembly"/>
</dbReference>
<comment type="caution">
    <text evidence="4">The sequence shown here is derived from an EMBL/GenBank/DDBJ whole genome shotgun (WGS) entry which is preliminary data.</text>
</comment>
<dbReference type="Proteomes" id="UP001597261">
    <property type="component" value="Unassembled WGS sequence"/>
</dbReference>
<keyword evidence="2" id="KW-0472">Membrane</keyword>
<evidence type="ECO:0000313" key="5">
    <source>
        <dbReference type="Proteomes" id="UP001597261"/>
    </source>
</evidence>
<feature type="domain" description="Cytochrome c assembly protein" evidence="3">
    <location>
        <begin position="16"/>
        <end position="68"/>
    </location>
</feature>
<evidence type="ECO:0000313" key="4">
    <source>
        <dbReference type="EMBL" id="MFD1659565.1"/>
    </source>
</evidence>
<accession>A0ABW4IQF1</accession>
<dbReference type="EMBL" id="JBHUDX010000042">
    <property type="protein sequence ID" value="MFD1659565.1"/>
    <property type="molecule type" value="Genomic_DNA"/>
</dbReference>
<feature type="non-terminal residue" evidence="4">
    <location>
        <position position="75"/>
    </location>
</feature>
<name>A0ABW4IQF1_9ACTN</name>
<feature type="transmembrane region" description="Helical" evidence="2">
    <location>
        <begin position="9"/>
        <end position="28"/>
    </location>
</feature>
<reference evidence="5" key="1">
    <citation type="journal article" date="2019" name="Int. J. Syst. Evol. Microbiol.">
        <title>The Global Catalogue of Microorganisms (GCM) 10K type strain sequencing project: providing services to taxonomists for standard genome sequencing and annotation.</title>
        <authorList>
            <consortium name="The Broad Institute Genomics Platform"/>
            <consortium name="The Broad Institute Genome Sequencing Center for Infectious Disease"/>
            <person name="Wu L."/>
            <person name="Ma J."/>
        </authorList>
    </citation>
    <scope>NUCLEOTIDE SEQUENCE [LARGE SCALE GENOMIC DNA]</scope>
    <source>
        <strain evidence="5">CGMCC 1.12470</strain>
    </source>
</reference>
<organism evidence="4 5">
    <name type="scientific">Streptomyces caeni</name>
    <dbReference type="NCBI Taxonomy" id="2307231"/>
    <lineage>
        <taxon>Bacteria</taxon>
        <taxon>Bacillati</taxon>
        <taxon>Actinomycetota</taxon>
        <taxon>Actinomycetes</taxon>
        <taxon>Kitasatosporales</taxon>
        <taxon>Streptomycetaceae</taxon>
        <taxon>Streptomyces</taxon>
    </lineage>
</organism>
<evidence type="ECO:0000256" key="2">
    <source>
        <dbReference type="SAM" id="Phobius"/>
    </source>
</evidence>
<keyword evidence="5" id="KW-1185">Reference proteome</keyword>
<proteinExistence type="predicted"/>
<sequence length="75" mass="8000">MRGSRLERAVGIASGTAAAVALPLALVIAPHDAYQGDAQRLMYVHVPAAWAAYLSFAVVAVASAAYLIRRDLRYD</sequence>
<keyword evidence="2" id="KW-0812">Transmembrane</keyword>
<evidence type="ECO:0000256" key="1">
    <source>
        <dbReference type="ARBA" id="ARBA00016463"/>
    </source>
</evidence>
<dbReference type="Pfam" id="PF01578">
    <property type="entry name" value="Cytochrom_C_asm"/>
    <property type="match status" value="1"/>
</dbReference>
<gene>
    <name evidence="4" type="primary">ccsA</name>
    <name evidence="4" type="ORF">ACFSL4_15495</name>
</gene>